<organism evidence="2 4">
    <name type="scientific">Medicago truncatula</name>
    <name type="common">Barrel medic</name>
    <name type="synonym">Medicago tribuloides</name>
    <dbReference type="NCBI Taxonomy" id="3880"/>
    <lineage>
        <taxon>Eukaryota</taxon>
        <taxon>Viridiplantae</taxon>
        <taxon>Streptophyta</taxon>
        <taxon>Embryophyta</taxon>
        <taxon>Tracheophyta</taxon>
        <taxon>Spermatophyta</taxon>
        <taxon>Magnoliopsida</taxon>
        <taxon>eudicotyledons</taxon>
        <taxon>Gunneridae</taxon>
        <taxon>Pentapetalae</taxon>
        <taxon>rosids</taxon>
        <taxon>fabids</taxon>
        <taxon>Fabales</taxon>
        <taxon>Fabaceae</taxon>
        <taxon>Papilionoideae</taxon>
        <taxon>50 kb inversion clade</taxon>
        <taxon>NPAAA clade</taxon>
        <taxon>Hologalegina</taxon>
        <taxon>IRL clade</taxon>
        <taxon>Trifolieae</taxon>
        <taxon>Medicago</taxon>
    </lineage>
</organism>
<dbReference type="HOGENOM" id="CLU_907257_0_0_1"/>
<feature type="compositionally biased region" description="Basic and acidic residues" evidence="1">
    <location>
        <begin position="224"/>
        <end position="236"/>
    </location>
</feature>
<dbReference type="AlphaFoldDB" id="A0A072UQE6"/>
<proteinExistence type="predicted"/>
<evidence type="ECO:0000313" key="3">
    <source>
        <dbReference type="EnsemblPlants" id="KEH32054"/>
    </source>
</evidence>
<reference evidence="3" key="3">
    <citation type="submission" date="2015-04" db="UniProtKB">
        <authorList>
            <consortium name="EnsemblPlants"/>
        </authorList>
    </citation>
    <scope>IDENTIFICATION</scope>
    <source>
        <strain evidence="3">cv. Jemalong A17</strain>
    </source>
</reference>
<reference evidence="2 4" key="1">
    <citation type="journal article" date="2011" name="Nature">
        <title>The Medicago genome provides insight into the evolution of rhizobial symbioses.</title>
        <authorList>
            <person name="Young N.D."/>
            <person name="Debelle F."/>
            <person name="Oldroyd G.E."/>
            <person name="Geurts R."/>
            <person name="Cannon S.B."/>
            <person name="Udvardi M.K."/>
            <person name="Benedito V.A."/>
            <person name="Mayer K.F."/>
            <person name="Gouzy J."/>
            <person name="Schoof H."/>
            <person name="Van de Peer Y."/>
            <person name="Proost S."/>
            <person name="Cook D.R."/>
            <person name="Meyers B.C."/>
            <person name="Spannagl M."/>
            <person name="Cheung F."/>
            <person name="De Mita S."/>
            <person name="Krishnakumar V."/>
            <person name="Gundlach H."/>
            <person name="Zhou S."/>
            <person name="Mudge J."/>
            <person name="Bharti A.K."/>
            <person name="Murray J.D."/>
            <person name="Naoumkina M.A."/>
            <person name="Rosen B."/>
            <person name="Silverstein K.A."/>
            <person name="Tang H."/>
            <person name="Rombauts S."/>
            <person name="Zhao P.X."/>
            <person name="Zhou P."/>
            <person name="Barbe V."/>
            <person name="Bardou P."/>
            <person name="Bechner M."/>
            <person name="Bellec A."/>
            <person name="Berger A."/>
            <person name="Berges H."/>
            <person name="Bidwell S."/>
            <person name="Bisseling T."/>
            <person name="Choisne N."/>
            <person name="Couloux A."/>
            <person name="Denny R."/>
            <person name="Deshpande S."/>
            <person name="Dai X."/>
            <person name="Doyle J.J."/>
            <person name="Dudez A.M."/>
            <person name="Farmer A.D."/>
            <person name="Fouteau S."/>
            <person name="Franken C."/>
            <person name="Gibelin C."/>
            <person name="Gish J."/>
            <person name="Goldstein S."/>
            <person name="Gonzalez A.J."/>
            <person name="Green P.J."/>
            <person name="Hallab A."/>
            <person name="Hartog M."/>
            <person name="Hua A."/>
            <person name="Humphray S.J."/>
            <person name="Jeong D.H."/>
            <person name="Jing Y."/>
            <person name="Jocker A."/>
            <person name="Kenton S.M."/>
            <person name="Kim D.J."/>
            <person name="Klee K."/>
            <person name="Lai H."/>
            <person name="Lang C."/>
            <person name="Lin S."/>
            <person name="Macmil S.L."/>
            <person name="Magdelenat G."/>
            <person name="Matthews L."/>
            <person name="McCorrison J."/>
            <person name="Monaghan E.L."/>
            <person name="Mun J.H."/>
            <person name="Najar F.Z."/>
            <person name="Nicholson C."/>
            <person name="Noirot C."/>
            <person name="O'Bleness M."/>
            <person name="Paule C.R."/>
            <person name="Poulain J."/>
            <person name="Prion F."/>
            <person name="Qin B."/>
            <person name="Qu C."/>
            <person name="Retzel E.F."/>
            <person name="Riddle C."/>
            <person name="Sallet E."/>
            <person name="Samain S."/>
            <person name="Samson N."/>
            <person name="Sanders I."/>
            <person name="Saurat O."/>
            <person name="Scarpelli C."/>
            <person name="Schiex T."/>
            <person name="Segurens B."/>
            <person name="Severin A.J."/>
            <person name="Sherrier D.J."/>
            <person name="Shi R."/>
            <person name="Sims S."/>
            <person name="Singer S.R."/>
            <person name="Sinharoy S."/>
            <person name="Sterck L."/>
            <person name="Viollet A."/>
            <person name="Wang B.B."/>
            <person name="Wang K."/>
            <person name="Wang M."/>
            <person name="Wang X."/>
            <person name="Warfsmann J."/>
            <person name="Weissenbach J."/>
            <person name="White D.D."/>
            <person name="White J.D."/>
            <person name="Wiley G.B."/>
            <person name="Wincker P."/>
            <person name="Xing Y."/>
            <person name="Yang L."/>
            <person name="Yao Z."/>
            <person name="Ying F."/>
            <person name="Zhai J."/>
            <person name="Zhou L."/>
            <person name="Zuber A."/>
            <person name="Denarie J."/>
            <person name="Dixon R.A."/>
            <person name="May G.D."/>
            <person name="Schwartz D.C."/>
            <person name="Rogers J."/>
            <person name="Quetier F."/>
            <person name="Town C.D."/>
            <person name="Roe B.A."/>
        </authorList>
    </citation>
    <scope>NUCLEOTIDE SEQUENCE [LARGE SCALE GENOMIC DNA]</scope>
    <source>
        <strain evidence="2">A17</strain>
        <strain evidence="3 4">cv. Jemalong A17</strain>
    </source>
</reference>
<evidence type="ECO:0000256" key="1">
    <source>
        <dbReference type="SAM" id="MobiDB-lite"/>
    </source>
</evidence>
<dbReference type="EnsemblPlants" id="KEH32054">
    <property type="protein sequence ID" value="KEH32054"/>
    <property type="gene ID" value="MTR_4g109950"/>
</dbReference>
<gene>
    <name evidence="3" type="primary">25493914</name>
    <name evidence="2" type="ordered locus">MTR_4g109950</name>
</gene>
<protein>
    <submittedName>
        <fullName evidence="2 3">Uncharacterized protein</fullName>
    </submittedName>
</protein>
<dbReference type="GO" id="GO:0009786">
    <property type="term" value="P:regulation of asymmetric cell division"/>
    <property type="evidence" value="ECO:0000318"/>
    <property type="project" value="GO_Central"/>
</dbReference>
<name>A0A072UQE6_MEDTR</name>
<reference evidence="2 4" key="2">
    <citation type="journal article" date="2014" name="BMC Genomics">
        <title>An improved genome release (version Mt4.0) for the model legume Medicago truncatula.</title>
        <authorList>
            <person name="Tang H."/>
            <person name="Krishnakumar V."/>
            <person name="Bidwell S."/>
            <person name="Rosen B."/>
            <person name="Chan A."/>
            <person name="Zhou S."/>
            <person name="Gentzbittel L."/>
            <person name="Childs K.L."/>
            <person name="Yandell M."/>
            <person name="Gundlach H."/>
            <person name="Mayer K.F."/>
            <person name="Schwartz D.C."/>
            <person name="Town C.D."/>
        </authorList>
    </citation>
    <scope>GENOME REANNOTATION</scope>
    <source>
        <strain evidence="2">A17</strain>
        <strain evidence="3 4">cv. Jemalong A17</strain>
    </source>
</reference>
<evidence type="ECO:0000313" key="2">
    <source>
        <dbReference type="EMBL" id="KEH32054.1"/>
    </source>
</evidence>
<dbReference type="Proteomes" id="UP000002051">
    <property type="component" value="Chromosome 4"/>
</dbReference>
<dbReference type="EMBL" id="CM001220">
    <property type="protein sequence ID" value="KEH32054.1"/>
    <property type="molecule type" value="Genomic_DNA"/>
</dbReference>
<sequence>MVDDKNGVPTVNKFDESSRSFFPDDDYIVFCFDKDGPFDVVKDDKGCVHKFARPLKLQVKYDEDADQVSNINIHNKISNTNHHVTDQKDQDCREVEGIEDYEMSFAKSRDSVQSEGSTDSFAFPVLDWEGIGTPTQMPKPEGQHHLKKQKDTAAFPNFMKKSLHVDPTSEQLKQKVHKKIETSNNYTKSCDKKRFVLFNKVWGNNGPNEAEENGKINGKTPKSSKKDATIRNRGSAKKELVTKKKSGKVEDDVDNSSLALSEMVCCDNSVGLAGLNKDAAKRGFELMGESKRVVLEDRRRKLSILSC</sequence>
<feature type="region of interest" description="Disordered" evidence="1">
    <location>
        <begin position="204"/>
        <end position="236"/>
    </location>
</feature>
<keyword evidence="4" id="KW-1185">Reference proteome</keyword>
<evidence type="ECO:0000313" key="4">
    <source>
        <dbReference type="Proteomes" id="UP000002051"/>
    </source>
</evidence>
<accession>A0A072UQE6</accession>